<feature type="compositionally biased region" description="Basic and acidic residues" evidence="1">
    <location>
        <begin position="143"/>
        <end position="158"/>
    </location>
</feature>
<dbReference type="OrthoDB" id="5239581at2759"/>
<feature type="region of interest" description="Disordered" evidence="1">
    <location>
        <begin position="122"/>
        <end position="207"/>
    </location>
</feature>
<name>S3C0Q8_OPHP1</name>
<feature type="compositionally biased region" description="Basic and acidic residues" evidence="1">
    <location>
        <begin position="219"/>
        <end position="236"/>
    </location>
</feature>
<evidence type="ECO:0000313" key="3">
    <source>
        <dbReference type="Proteomes" id="UP000016923"/>
    </source>
</evidence>
<dbReference type="VEuPathDB" id="FungiDB:F503_03871"/>
<feature type="compositionally biased region" description="Basic and acidic residues" evidence="1">
    <location>
        <begin position="419"/>
        <end position="433"/>
    </location>
</feature>
<accession>S3C0Q8</accession>
<dbReference type="eggNOG" id="ENOG502RK0F">
    <property type="taxonomic scope" value="Eukaryota"/>
</dbReference>
<dbReference type="HOGENOM" id="CLU_633253_0_0_1"/>
<feature type="region of interest" description="Disordered" evidence="1">
    <location>
        <begin position="219"/>
        <end position="274"/>
    </location>
</feature>
<feature type="compositionally biased region" description="Low complexity" evidence="1">
    <location>
        <begin position="160"/>
        <end position="178"/>
    </location>
</feature>
<reference evidence="2 3" key="1">
    <citation type="journal article" date="2013" name="BMC Genomics">
        <title>The genome and transcriptome of the pine saprophyte Ophiostoma piceae, and a comparison with the bark beetle-associated pine pathogen Grosmannia clavigera.</title>
        <authorList>
            <person name="Haridas S."/>
            <person name="Wang Y."/>
            <person name="Lim L."/>
            <person name="Massoumi Alamouti S."/>
            <person name="Jackman S."/>
            <person name="Docking R."/>
            <person name="Robertson G."/>
            <person name="Birol I."/>
            <person name="Bohlmann J."/>
            <person name="Breuil C."/>
        </authorList>
    </citation>
    <scope>NUCLEOTIDE SEQUENCE [LARGE SCALE GENOMIC DNA]</scope>
    <source>
        <strain evidence="2 3">UAMH 11346</strain>
    </source>
</reference>
<dbReference type="EMBL" id="KE148157">
    <property type="protein sequence ID" value="EPE05266.1"/>
    <property type="molecule type" value="Genomic_DNA"/>
</dbReference>
<sequence>MGLHTTPYGSFYVQRDLKTGEIIQVLPVQAKDTPDQLPSVGALGIDENFIESRRATFEASNVRASDSQGRLQRELATAGGRRLLETGRAVIAQRDDHSHSSHSSPSAAAYQDGDVDMAYAQAPASHSHSQYQYSSASPSSSHNQRDNRDTGDTRDKNNRTSRNSRSSSSRRGSSMNVNYTLSEDPHQQSLHMHPVRPWPESLPHEHTVNLPPFREIDLARAPSHEDEGRRHDERVSSRGTPSSITTSSSSSRSRSYHTSRSSHGGSRSSHRSNSTAFSISSMITDSEGGSTYSASEASTPTALSPIPDYYYCNTGHGYSPSPAHPGYAALPPMLSPVAGSPEPTGRCSTMVDAPPQIYTPRAPHPSKSHTSPPPPPSFSSPAPAPPSAAATKKQKTVWIIRTLEPRKMAPNGDEYDDYEPQRVKTHVETHVAS</sequence>
<feature type="compositionally biased region" description="Low complexity" evidence="1">
    <location>
        <begin position="237"/>
        <end position="274"/>
    </location>
</feature>
<feature type="compositionally biased region" description="Low complexity" evidence="1">
    <location>
        <begin position="123"/>
        <end position="141"/>
    </location>
</feature>
<protein>
    <submittedName>
        <fullName evidence="2">Uncharacterized protein</fullName>
    </submittedName>
</protein>
<keyword evidence="3" id="KW-1185">Reference proteome</keyword>
<evidence type="ECO:0000256" key="1">
    <source>
        <dbReference type="SAM" id="MobiDB-lite"/>
    </source>
</evidence>
<feature type="compositionally biased region" description="Pro residues" evidence="1">
    <location>
        <begin position="371"/>
        <end position="386"/>
    </location>
</feature>
<gene>
    <name evidence="2" type="ORF">F503_03871</name>
</gene>
<dbReference type="Proteomes" id="UP000016923">
    <property type="component" value="Unassembled WGS sequence"/>
</dbReference>
<proteinExistence type="predicted"/>
<organism evidence="2 3">
    <name type="scientific">Ophiostoma piceae (strain UAMH 11346)</name>
    <name type="common">Sap stain fungus</name>
    <dbReference type="NCBI Taxonomy" id="1262450"/>
    <lineage>
        <taxon>Eukaryota</taxon>
        <taxon>Fungi</taxon>
        <taxon>Dikarya</taxon>
        <taxon>Ascomycota</taxon>
        <taxon>Pezizomycotina</taxon>
        <taxon>Sordariomycetes</taxon>
        <taxon>Sordariomycetidae</taxon>
        <taxon>Ophiostomatales</taxon>
        <taxon>Ophiostomataceae</taxon>
        <taxon>Ophiostoma</taxon>
    </lineage>
</organism>
<feature type="region of interest" description="Disordered" evidence="1">
    <location>
        <begin position="339"/>
        <end position="433"/>
    </location>
</feature>
<evidence type="ECO:0000313" key="2">
    <source>
        <dbReference type="EMBL" id="EPE05266.1"/>
    </source>
</evidence>
<dbReference type="AlphaFoldDB" id="S3C0Q8"/>